<dbReference type="PANTHER" id="PTHR12534:SF1">
    <property type="entry name" value="SMALL RIBOSOMAL SUBUNIT PROTEIN US2M"/>
    <property type="match status" value="1"/>
</dbReference>
<dbReference type="Gene3D" id="3.40.50.10490">
    <property type="entry name" value="Glucose-6-phosphate isomerase like protein, domain 1"/>
    <property type="match status" value="1"/>
</dbReference>
<dbReference type="AlphaFoldDB" id="A0A554LI34"/>
<name>A0A554LI34_9BACT</name>
<comment type="similarity">
    <text evidence="1 5 6">Belongs to the universal ribosomal protein uS2 family.</text>
</comment>
<dbReference type="Proteomes" id="UP000315689">
    <property type="component" value="Unassembled WGS sequence"/>
</dbReference>
<dbReference type="Pfam" id="PF00318">
    <property type="entry name" value="Ribosomal_S2"/>
    <property type="match status" value="1"/>
</dbReference>
<proteinExistence type="inferred from homology"/>
<evidence type="ECO:0000256" key="2">
    <source>
        <dbReference type="ARBA" id="ARBA00022980"/>
    </source>
</evidence>
<evidence type="ECO:0000256" key="1">
    <source>
        <dbReference type="ARBA" id="ARBA00006242"/>
    </source>
</evidence>
<dbReference type="NCBIfam" id="TIGR01011">
    <property type="entry name" value="rpsB_bact"/>
    <property type="match status" value="1"/>
</dbReference>
<dbReference type="GO" id="GO:0015935">
    <property type="term" value="C:small ribosomal subunit"/>
    <property type="evidence" value="ECO:0007669"/>
    <property type="project" value="InterPro"/>
</dbReference>
<accession>A0A554LI34</accession>
<comment type="caution">
    <text evidence="7">The sequence shown here is derived from an EMBL/GenBank/DDBJ whole genome shotgun (WGS) entry which is preliminary data.</text>
</comment>
<evidence type="ECO:0000313" key="8">
    <source>
        <dbReference type="Proteomes" id="UP000315689"/>
    </source>
</evidence>
<organism evidence="7 8">
    <name type="scientific">Candidatus Berkelbacteria bacterium Licking1014_7</name>
    <dbReference type="NCBI Taxonomy" id="2017147"/>
    <lineage>
        <taxon>Bacteria</taxon>
        <taxon>Candidatus Berkelbacteria</taxon>
    </lineage>
</organism>
<evidence type="ECO:0000256" key="4">
    <source>
        <dbReference type="ARBA" id="ARBA00035256"/>
    </source>
</evidence>
<evidence type="ECO:0000256" key="3">
    <source>
        <dbReference type="ARBA" id="ARBA00023274"/>
    </source>
</evidence>
<dbReference type="InterPro" id="IPR018130">
    <property type="entry name" value="Ribosomal_uS2_CS"/>
</dbReference>
<dbReference type="PANTHER" id="PTHR12534">
    <property type="entry name" value="30S RIBOSOMAL PROTEIN S2 PROKARYOTIC AND ORGANELLAR"/>
    <property type="match status" value="1"/>
</dbReference>
<dbReference type="InterPro" id="IPR005706">
    <property type="entry name" value="Ribosomal_uS2_bac/mit/plastid"/>
</dbReference>
<dbReference type="InterPro" id="IPR001865">
    <property type="entry name" value="Ribosomal_uS2"/>
</dbReference>
<dbReference type="EMBL" id="VMGK01000023">
    <property type="protein sequence ID" value="TSC92517.1"/>
    <property type="molecule type" value="Genomic_DNA"/>
</dbReference>
<evidence type="ECO:0000256" key="6">
    <source>
        <dbReference type="RuleBase" id="RU003631"/>
    </source>
</evidence>
<reference evidence="7 8" key="1">
    <citation type="submission" date="2017-07" db="EMBL/GenBank/DDBJ databases">
        <title>Mechanisms for carbon and nitrogen cycling indicate functional differentiation within the Candidate Phyla Radiation.</title>
        <authorList>
            <person name="Danczak R.E."/>
            <person name="Johnston M.D."/>
            <person name="Kenah C."/>
            <person name="Slattery M."/>
            <person name="Wrighton K.C."/>
            <person name="Wilkins M.J."/>
        </authorList>
    </citation>
    <scope>NUCLEOTIDE SEQUENCE [LARGE SCALE GENOMIC DNA]</scope>
    <source>
        <strain evidence="7">Licking1014_7</strain>
    </source>
</reference>
<dbReference type="PROSITE" id="PS00963">
    <property type="entry name" value="RIBOSOMAL_S2_2"/>
    <property type="match status" value="1"/>
</dbReference>
<dbReference type="Gene3D" id="1.10.287.610">
    <property type="entry name" value="Helix hairpin bin"/>
    <property type="match status" value="1"/>
</dbReference>
<evidence type="ECO:0000313" key="7">
    <source>
        <dbReference type="EMBL" id="TSC92517.1"/>
    </source>
</evidence>
<protein>
    <recommendedName>
        <fullName evidence="4 5">Small ribosomal subunit protein uS2</fullName>
    </recommendedName>
</protein>
<sequence length="248" mass="28319">MDIKESKSQIFKMPTLEELFRAGAHFGHSKQKAHTKANKFVWGVQKGVNIINLEKTQKYLKKALEYIQVQIDTGNNFLIVATKKHFSSAVADFAKNMNMPFVNHKWLGGTLTNFDTIKKSIKKFVNLEKTRESEKFQSLSKKERAKFEKDLAKMRRNFDGIRNLNSLPQNLFVIDAREEQTALKEAKMLGIPVIAITDTNYNPEKIDFPIPANDDVLASVQIILDAIKENIKDKKQDDASKSKTDSKN</sequence>
<keyword evidence="2 5" id="KW-0689">Ribosomal protein</keyword>
<dbReference type="InterPro" id="IPR023591">
    <property type="entry name" value="Ribosomal_uS2_flav_dom_sf"/>
</dbReference>
<dbReference type="HAMAP" id="MF_00291_B">
    <property type="entry name" value="Ribosomal_uS2_B"/>
    <property type="match status" value="1"/>
</dbReference>
<dbReference type="GO" id="GO:0003735">
    <property type="term" value="F:structural constituent of ribosome"/>
    <property type="evidence" value="ECO:0007669"/>
    <property type="project" value="InterPro"/>
</dbReference>
<dbReference type="GO" id="GO:0006412">
    <property type="term" value="P:translation"/>
    <property type="evidence" value="ECO:0007669"/>
    <property type="project" value="UniProtKB-UniRule"/>
</dbReference>
<dbReference type="PRINTS" id="PR00395">
    <property type="entry name" value="RIBOSOMALS2"/>
</dbReference>
<gene>
    <name evidence="5" type="primary">rpsB</name>
    <name evidence="7" type="ORF">CEN89_654</name>
</gene>
<keyword evidence="3 5" id="KW-0687">Ribonucleoprotein</keyword>
<dbReference type="SUPFAM" id="SSF52313">
    <property type="entry name" value="Ribosomal protein S2"/>
    <property type="match status" value="1"/>
</dbReference>
<dbReference type="CDD" id="cd01425">
    <property type="entry name" value="RPS2"/>
    <property type="match status" value="1"/>
</dbReference>
<evidence type="ECO:0000256" key="5">
    <source>
        <dbReference type="HAMAP-Rule" id="MF_00291"/>
    </source>
</evidence>
<dbReference type="PROSITE" id="PS00962">
    <property type="entry name" value="RIBOSOMAL_S2_1"/>
    <property type="match status" value="1"/>
</dbReference>